<feature type="region of interest" description="Disordered" evidence="2">
    <location>
        <begin position="358"/>
        <end position="419"/>
    </location>
</feature>
<keyword evidence="3" id="KW-0812">Transmembrane</keyword>
<accession>A0A6L2J9Z7</accession>
<evidence type="ECO:0000256" key="2">
    <source>
        <dbReference type="SAM" id="MobiDB-lite"/>
    </source>
</evidence>
<evidence type="ECO:0000256" key="3">
    <source>
        <dbReference type="SAM" id="Phobius"/>
    </source>
</evidence>
<dbReference type="PANTHER" id="PTHR33067:SF35">
    <property type="entry name" value="ASPARTIC PEPTIDASE DDI1-TYPE DOMAIN-CONTAINING PROTEIN"/>
    <property type="match status" value="1"/>
</dbReference>
<protein>
    <recommendedName>
        <fullName evidence="5">Reverse transcriptase domain-containing protein</fullName>
    </recommendedName>
</protein>
<evidence type="ECO:0000313" key="4">
    <source>
        <dbReference type="EMBL" id="GEU33327.1"/>
    </source>
</evidence>
<dbReference type="Gene3D" id="2.40.70.10">
    <property type="entry name" value="Acid Proteases"/>
    <property type="match status" value="1"/>
</dbReference>
<sequence>MDLPDKHQLKFNIHKDAKSLIEAIEKRFGRNKETKKVQKTLFKQQYENFTGLSSESLDQIHDRLQKLINQLEILGESLSQEDINLKFLRSLPTEWRTHTLIWRNKTYLEDQSLDDRFNSLKIYEAEIKISAVTSVSAASTKVYVFALLNVDNLSDAGLICRRWNATTATGEGILQESAGHLGIQEIKTLQRGMFQWRLLLLMHWFHSVMVLVAMIGAFRQMKNQQTMPSWHSPLQVLQVLIMRKKFEKSKQDRDELKLKLEKFQTSSKNLSKLLASQIIDKTRLGYDNQVFNSTVFDCDELISSESDVSMPTSSVHDRYKSGEGYHVVHPPYTGTFMPPKPDLVFYDAPTANETVPTVLPVEPSTTKPNKDLSQSNKPSAPIIEDWVSDLEDESEGEPMPTQKAPSFVQTSKHVKPPRPSVKLVEHPILAENLEKTFPRLAVLDIAGIKRHVLFVKDNPQHALKDKGVIDSGCSRHMTGNIISLTLKKSMKDMLPFVAIQKVCLAADGNTFPELRDNIQGYVAAAAVNYNQGHSSYRPPKVKRMNEANMKAMQTQINNVKNELRNEMKILIQASMSNQTNELKNMMASFFQMNTASTSGLGHLPSNTITNPKGELKAITTRSGIVLDGPSVPIPPLFINPEEDERVEDTLTDQDLAEYTIKVPPPLIQKSKPPSQRNFIVHQMDPLHPNIPYPLRMLKQKQQEKDEVQIHKFWQMFKQVHININLVDALILISKYQKMLKALLSNKEKLLELANTPLNENCSVVILKKLPKKLRDPWKFLIPCGFSELKCKAISDLANRAICTPAGIARDVFISVEKFTFLTDFVIVDYESDPRVPLILGRPFLRTARALIDVHGEEMILHDGDERLTLNMRHDTSSYSNQPQKESINMINIYDDSNDIFDPEGGNVLIEKFLDLDSTKDPCEKLLNISLLIAQIKSLNDNPTPDHVLKPPSPFPILVEDSDSFLEKSDTSLSYSDNSFHEYETFSNHMEETNIGKPRVHVPNVLTTHPTLMLDSDFIPSVNSLPESEIFYFDIEEKNNGSTTIHVDISLPDLKCFNFDGKPDPGELTSIVDSEIRKNVPSATNVNLPPEKDHSTLFAYVIWIFLSFLTYPVVPLNLLSFRNKDTIFDPGIANYHFPSLFSDVSHRCETFMKFNVYPKLLNESPMEILSSFCSPMEQ</sequence>
<feature type="coiled-coil region" evidence="1">
    <location>
        <begin position="542"/>
        <end position="569"/>
    </location>
</feature>
<dbReference type="InterPro" id="IPR021109">
    <property type="entry name" value="Peptidase_aspartic_dom_sf"/>
</dbReference>
<feature type="compositionally biased region" description="Acidic residues" evidence="2">
    <location>
        <begin position="386"/>
        <end position="396"/>
    </location>
</feature>
<feature type="compositionally biased region" description="Polar residues" evidence="2">
    <location>
        <begin position="363"/>
        <end position="378"/>
    </location>
</feature>
<evidence type="ECO:0008006" key="5">
    <source>
        <dbReference type="Google" id="ProtNLM"/>
    </source>
</evidence>
<dbReference type="EMBL" id="BKCJ010000451">
    <property type="protein sequence ID" value="GEU33327.1"/>
    <property type="molecule type" value="Genomic_DNA"/>
</dbReference>
<proteinExistence type="predicted"/>
<organism evidence="4">
    <name type="scientific">Tanacetum cinerariifolium</name>
    <name type="common">Dalmatian daisy</name>
    <name type="synonym">Chrysanthemum cinerariifolium</name>
    <dbReference type="NCBI Taxonomy" id="118510"/>
    <lineage>
        <taxon>Eukaryota</taxon>
        <taxon>Viridiplantae</taxon>
        <taxon>Streptophyta</taxon>
        <taxon>Embryophyta</taxon>
        <taxon>Tracheophyta</taxon>
        <taxon>Spermatophyta</taxon>
        <taxon>Magnoliopsida</taxon>
        <taxon>eudicotyledons</taxon>
        <taxon>Gunneridae</taxon>
        <taxon>Pentapetalae</taxon>
        <taxon>asterids</taxon>
        <taxon>campanulids</taxon>
        <taxon>Asterales</taxon>
        <taxon>Asteraceae</taxon>
        <taxon>Asteroideae</taxon>
        <taxon>Anthemideae</taxon>
        <taxon>Anthemidinae</taxon>
        <taxon>Tanacetum</taxon>
    </lineage>
</organism>
<dbReference type="Pfam" id="PF14223">
    <property type="entry name" value="Retrotran_gag_2"/>
    <property type="match status" value="1"/>
</dbReference>
<evidence type="ECO:0000256" key="1">
    <source>
        <dbReference type="SAM" id="Coils"/>
    </source>
</evidence>
<reference evidence="4" key="1">
    <citation type="journal article" date="2019" name="Sci. Rep.">
        <title>Draft genome of Tanacetum cinerariifolium, the natural source of mosquito coil.</title>
        <authorList>
            <person name="Yamashiro T."/>
            <person name="Shiraishi A."/>
            <person name="Satake H."/>
            <person name="Nakayama K."/>
        </authorList>
    </citation>
    <scope>NUCLEOTIDE SEQUENCE</scope>
</reference>
<gene>
    <name evidence="4" type="ORF">Tci_005305</name>
</gene>
<comment type="caution">
    <text evidence="4">The sequence shown here is derived from an EMBL/GenBank/DDBJ whole genome shotgun (WGS) entry which is preliminary data.</text>
</comment>
<dbReference type="PANTHER" id="PTHR33067">
    <property type="entry name" value="RNA-DIRECTED DNA POLYMERASE-RELATED"/>
    <property type="match status" value="1"/>
</dbReference>
<feature type="transmembrane region" description="Helical" evidence="3">
    <location>
        <begin position="1096"/>
        <end position="1118"/>
    </location>
</feature>
<name>A0A6L2J9Z7_TANCI</name>
<feature type="transmembrane region" description="Helical" evidence="3">
    <location>
        <begin position="198"/>
        <end position="218"/>
    </location>
</feature>
<dbReference type="AlphaFoldDB" id="A0A6L2J9Z7"/>
<keyword evidence="3" id="KW-1133">Transmembrane helix</keyword>
<keyword evidence="3" id="KW-0472">Membrane</keyword>
<keyword evidence="1" id="KW-0175">Coiled coil</keyword>